<accession>K6QBT8</accession>
<feature type="compositionally biased region" description="Gly residues" evidence="1">
    <location>
        <begin position="293"/>
        <end position="304"/>
    </location>
</feature>
<feature type="compositionally biased region" description="Pro residues" evidence="1">
    <location>
        <begin position="24"/>
        <end position="38"/>
    </location>
</feature>
<dbReference type="EMBL" id="AENY02000004">
    <property type="protein sequence ID" value="EKP93871.1"/>
    <property type="molecule type" value="Genomic_DNA"/>
</dbReference>
<keyword evidence="2" id="KW-0812">Transmembrane</keyword>
<evidence type="ECO:0000313" key="3">
    <source>
        <dbReference type="EMBL" id="EKP93871.1"/>
    </source>
</evidence>
<name>K6QBT8_9FIRM</name>
<proteinExistence type="predicted"/>
<evidence type="ECO:0000313" key="4">
    <source>
        <dbReference type="Proteomes" id="UP000005710"/>
    </source>
</evidence>
<feature type="region of interest" description="Disordered" evidence="1">
    <location>
        <begin position="290"/>
        <end position="350"/>
    </location>
</feature>
<feature type="compositionally biased region" description="Pro residues" evidence="1">
    <location>
        <begin position="314"/>
        <end position="323"/>
    </location>
</feature>
<feature type="transmembrane region" description="Helical" evidence="2">
    <location>
        <begin position="46"/>
        <end position="68"/>
    </location>
</feature>
<keyword evidence="2" id="KW-1133">Transmembrane helix</keyword>
<sequence length="350" mass="36238">MPPLGSCPPCPPAPGSGTPYPGRSLPPPASPFAPAPRPAPRRRNPAAPVLLLAHAAGGAAAAGTGWLPGPARAPAVPDGLHGRLLVTLAGLALAASLLVMLLRRPVLPVRLRGRWHGGRLTLTLQVGWSWLAFRYHLAWRPPGPLQLRRSLRLPPVLPRRRVVLYRRRLMPRPAWPWPLPEATPARQFVRLVTAGRWQLRRLMVKARAGLADAAQTAWLAGTLWVLAAAASAAAAGVAPRRAPSAPDIRVEPAFGRPEWAVDLDCIALVAPWEAMSAARALLGARRRARTAGPGAGAAGPGGAGAARCAEGPGPGTPPVPPRPGGAAGPAQAGSSAARGARAILPGPLGR</sequence>
<keyword evidence="2" id="KW-0472">Membrane</keyword>
<dbReference type="HOGENOM" id="CLU_792098_0_0_9"/>
<gene>
    <name evidence="3" type="ORF">ThesuDRAFT_00115</name>
</gene>
<feature type="region of interest" description="Disordered" evidence="1">
    <location>
        <begin position="1"/>
        <end position="43"/>
    </location>
</feature>
<feature type="transmembrane region" description="Helical" evidence="2">
    <location>
        <begin position="80"/>
        <end position="102"/>
    </location>
</feature>
<dbReference type="Proteomes" id="UP000005710">
    <property type="component" value="Unassembled WGS sequence"/>
</dbReference>
<evidence type="ECO:0000256" key="2">
    <source>
        <dbReference type="SAM" id="Phobius"/>
    </source>
</evidence>
<organism evidence="3 4">
    <name type="scientific">Thermaerobacter subterraneus DSM 13965</name>
    <dbReference type="NCBI Taxonomy" id="867903"/>
    <lineage>
        <taxon>Bacteria</taxon>
        <taxon>Bacillati</taxon>
        <taxon>Bacillota</taxon>
        <taxon>Clostridia</taxon>
        <taxon>Eubacteriales</taxon>
        <taxon>Clostridiales Family XVII. Incertae Sedis</taxon>
        <taxon>Thermaerobacter</taxon>
    </lineage>
</organism>
<feature type="compositionally biased region" description="Pro residues" evidence="1">
    <location>
        <begin position="1"/>
        <end position="14"/>
    </location>
</feature>
<evidence type="ECO:0000256" key="1">
    <source>
        <dbReference type="SAM" id="MobiDB-lite"/>
    </source>
</evidence>
<comment type="caution">
    <text evidence="3">The sequence shown here is derived from an EMBL/GenBank/DDBJ whole genome shotgun (WGS) entry which is preliminary data.</text>
</comment>
<dbReference type="STRING" id="867903.ThesuDRAFT_00115"/>
<feature type="compositionally biased region" description="Low complexity" evidence="1">
    <location>
        <begin position="328"/>
        <end position="342"/>
    </location>
</feature>
<dbReference type="AlphaFoldDB" id="K6QBT8"/>
<keyword evidence="4" id="KW-1185">Reference proteome</keyword>
<reference evidence="3" key="1">
    <citation type="submission" date="2010-10" db="EMBL/GenBank/DDBJ databases">
        <authorList>
            <consortium name="US DOE Joint Genome Institute (JGI-PGF)"/>
            <person name="Lucas S."/>
            <person name="Copeland A."/>
            <person name="Lapidus A."/>
            <person name="Bruce D."/>
            <person name="Goodwin L."/>
            <person name="Pitluck S."/>
            <person name="Kyrpides N."/>
            <person name="Mavromatis K."/>
            <person name="Detter J.C."/>
            <person name="Han C."/>
            <person name="Land M."/>
            <person name="Hauser L."/>
            <person name="Markowitz V."/>
            <person name="Cheng J.-F."/>
            <person name="Hugenholtz P."/>
            <person name="Woyke T."/>
            <person name="Wu D."/>
            <person name="Pukall R."/>
            <person name="Wahrenburg C."/>
            <person name="Brambilla E."/>
            <person name="Klenk H.-P."/>
            <person name="Eisen J.A."/>
        </authorList>
    </citation>
    <scope>NUCLEOTIDE SEQUENCE [LARGE SCALE GENOMIC DNA]</scope>
    <source>
        <strain evidence="3">DSM 13965</strain>
    </source>
</reference>
<protein>
    <submittedName>
        <fullName evidence="3">Uncharacterized protein</fullName>
    </submittedName>
</protein>
<reference evidence="3" key="2">
    <citation type="submission" date="2012-10" db="EMBL/GenBank/DDBJ databases">
        <title>Improved high-quality draft of Thermaerobacter subterraneus C21, DSM 13965.</title>
        <authorList>
            <consortium name="DOE Joint Genome Institute"/>
            <person name="Eisen J."/>
            <person name="Huntemann M."/>
            <person name="Wei C.-L."/>
            <person name="Han J."/>
            <person name="Detter J.C."/>
            <person name="Han C."/>
            <person name="Tapia R."/>
            <person name="Chen A."/>
            <person name="Kyrpides N."/>
            <person name="Mavromatis K."/>
            <person name="Markowitz V."/>
            <person name="Szeto E."/>
            <person name="Ivanova N."/>
            <person name="Mikhailova N."/>
            <person name="Ovchinnikova G."/>
            <person name="Pagani I."/>
            <person name="Pati A."/>
            <person name="Goodwin L."/>
            <person name="Nordberg H.P."/>
            <person name="Cantor M.N."/>
            <person name="Hua S.X."/>
            <person name="Woyke T."/>
            <person name="Eisen J."/>
            <person name="Klenk H.-P."/>
        </authorList>
    </citation>
    <scope>NUCLEOTIDE SEQUENCE [LARGE SCALE GENOMIC DNA]</scope>
    <source>
        <strain evidence="3">DSM 13965</strain>
    </source>
</reference>